<evidence type="ECO:0000313" key="3">
    <source>
        <dbReference type="EMBL" id="TFB07256.1"/>
    </source>
</evidence>
<evidence type="ECO:0000256" key="2">
    <source>
        <dbReference type="SAM" id="MobiDB-lite"/>
    </source>
</evidence>
<keyword evidence="4" id="KW-1185">Reference proteome</keyword>
<dbReference type="GeneID" id="300573127"/>
<keyword evidence="1" id="KW-0539">Nucleus</keyword>
<protein>
    <submittedName>
        <fullName evidence="3">Uncharacterized protein</fullName>
    </submittedName>
</protein>
<dbReference type="Pfam" id="PF11951">
    <property type="entry name" value="Fungal_trans_2"/>
    <property type="match status" value="1"/>
</dbReference>
<accession>A0ABY2HI22</accession>
<dbReference type="PANTHER" id="PTHR37540:SF5">
    <property type="entry name" value="TRANSCRIPTION FACTOR DOMAIN-CONTAINING PROTEIN"/>
    <property type="match status" value="1"/>
</dbReference>
<feature type="compositionally biased region" description="Basic residues" evidence="2">
    <location>
        <begin position="90"/>
        <end position="101"/>
    </location>
</feature>
<dbReference type="RefSeq" id="XP_073563457.1">
    <property type="nucleotide sequence ID" value="XM_073698677.1"/>
</dbReference>
<dbReference type="EMBL" id="PPTA01000001">
    <property type="protein sequence ID" value="TFB07256.1"/>
    <property type="molecule type" value="Genomic_DNA"/>
</dbReference>
<proteinExistence type="predicted"/>
<gene>
    <name evidence="3" type="ORF">CCMA1212_001244</name>
</gene>
<reference evidence="3 4" key="1">
    <citation type="submission" date="2018-01" db="EMBL/GenBank/DDBJ databases">
        <title>Genome characterization of the sugarcane-associated fungus Trichoderma ghanense CCMA-1212 and their application in lignocelulose bioconversion.</title>
        <authorList>
            <person name="Steindorff A.S."/>
            <person name="Mendes T.D."/>
            <person name="Vilela E.S.D."/>
            <person name="Rodrigues D.S."/>
            <person name="Formighieri E.F."/>
            <person name="Melo I.S."/>
            <person name="Favaro L.C.L."/>
        </authorList>
    </citation>
    <scope>NUCLEOTIDE SEQUENCE [LARGE SCALE GENOMIC DNA]</scope>
    <source>
        <strain evidence="3 4">CCMA-1212</strain>
    </source>
</reference>
<feature type="region of interest" description="Disordered" evidence="2">
    <location>
        <begin position="40"/>
        <end position="68"/>
    </location>
</feature>
<feature type="compositionally biased region" description="Polar residues" evidence="2">
    <location>
        <begin position="51"/>
        <end position="60"/>
    </location>
</feature>
<dbReference type="Proteomes" id="UP001642720">
    <property type="component" value="Unassembled WGS sequence"/>
</dbReference>
<evidence type="ECO:0000313" key="4">
    <source>
        <dbReference type="Proteomes" id="UP001642720"/>
    </source>
</evidence>
<evidence type="ECO:0000256" key="1">
    <source>
        <dbReference type="ARBA" id="ARBA00023242"/>
    </source>
</evidence>
<organism evidence="3 4">
    <name type="scientific">Trichoderma ghanense</name>
    <dbReference type="NCBI Taxonomy" id="65468"/>
    <lineage>
        <taxon>Eukaryota</taxon>
        <taxon>Fungi</taxon>
        <taxon>Dikarya</taxon>
        <taxon>Ascomycota</taxon>
        <taxon>Pezizomycotina</taxon>
        <taxon>Sordariomycetes</taxon>
        <taxon>Hypocreomycetidae</taxon>
        <taxon>Hypocreales</taxon>
        <taxon>Hypocreaceae</taxon>
        <taxon>Trichoderma</taxon>
    </lineage>
</organism>
<feature type="region of interest" description="Disordered" evidence="2">
    <location>
        <begin position="81"/>
        <end position="116"/>
    </location>
</feature>
<comment type="caution">
    <text evidence="3">The sequence shown here is derived from an EMBL/GenBank/DDBJ whole genome shotgun (WGS) entry which is preliminary data.</text>
</comment>
<sequence length="511" mass="56266">MVTAMSKAGESVILPSNAVFLVHKVGTSKAGHETQWETRAKAMRAAPDANPTASSANNKNDAVKTRSDAAGGASWEFVSYTPRKDQQLPRRPKEKKRKRRVQNNNADSHRNENASLVSLEQDSKLLRNPNMPQHLPVALVGHALLYINFCKFLSIPCSLDWFPRMMQDEAWRCIILSLSASTLATLTGSSSNYVDAHTLLDEALRQLKSRVASGALPSDQTLGAISCLSMWSNEQGNLDKAWVHAKGLAELVKLRGGFSKISDGMRSKIYRGVFDIAVNSDKPPLLDDGLRGFPNSEVVSEDGLDPSECRISPRLSSMFEDVVQFSSTIDDAMTQNVKLDTNYLYELVFGLYNRLLSCQSDSMSGCDNSLRICLILYIKSIVSHDSLDTTSTHLVKKLQASIQDCLDSHPSSPLARWKLFIGGMAATGGTSEKQWFLQHLAEALAENETEGEDGWESLQAELGSIVWSRPINEAAGHKLWLQIAENSVSMIKGSRFTIEAPKSPVGDSFMR</sequence>
<dbReference type="InterPro" id="IPR021858">
    <property type="entry name" value="Fun_TF"/>
</dbReference>
<dbReference type="PANTHER" id="PTHR37540">
    <property type="entry name" value="TRANSCRIPTION FACTOR (ACR-2), PUTATIVE-RELATED-RELATED"/>
    <property type="match status" value="1"/>
</dbReference>
<name>A0ABY2HI22_9HYPO</name>